<keyword evidence="9" id="KW-1185">Reference proteome</keyword>
<dbReference type="GO" id="GO:0007023">
    <property type="term" value="P:post-chaperonin tubulin folding pathway"/>
    <property type="evidence" value="ECO:0007669"/>
    <property type="project" value="InterPro"/>
</dbReference>
<sequence length="320" mass="34886">MADSNRTLIEQFYAKFNESRSDLSTRLEAFKNDAAKPKDVLDQIALDIAQLRKDLADATSYLPAYDQRQYELQVKNFEQSLDQLRTASAPKPKFAFKRKQAAPSSGQTTPSTKPPLTSPNAASSTSTTISNNARSLSGHSGAYLGPTSLPASSSASGSELTISDVDNCIINLFPTSSEGADVISALHVKNVKRSVLLLPVMSGSAILHDVQDTVLVIGCHQFRMHTSSHVDVYLSIPSNPIIEHCSNIRFAKYPTHLTTSPSNDNANKYLSVQDFSHIRATPSPNWQELPGDTVIGEERWPVAPGVDDVRTVLQSLLPKH</sequence>
<dbReference type="Pfam" id="PF16752">
    <property type="entry name" value="TBCC_N"/>
    <property type="match status" value="1"/>
</dbReference>
<dbReference type="InterPro" id="IPR017901">
    <property type="entry name" value="C-CAP_CF_C-like"/>
</dbReference>
<gene>
    <name evidence="8" type="ORF">EIP91_005197</name>
</gene>
<dbReference type="InterPro" id="IPR038397">
    <property type="entry name" value="TBCC_N_sf"/>
</dbReference>
<protein>
    <recommendedName>
        <fullName evidence="7">C-CAP/cofactor C-like domain-containing protein</fullName>
    </recommendedName>
</protein>
<dbReference type="PANTHER" id="PTHR15139:SF0">
    <property type="entry name" value="TUBULIN-SPECIFIC CHAPERONE C"/>
    <property type="match status" value="1"/>
</dbReference>
<dbReference type="Gene3D" id="2.160.20.70">
    <property type="match status" value="1"/>
</dbReference>
<dbReference type="InterPro" id="IPR012945">
    <property type="entry name" value="Tubulin-bd_cofactor_C_dom"/>
</dbReference>
<dbReference type="Gene3D" id="1.20.58.1250">
    <property type="entry name" value="Tubulin Binding Cofactor C, N-terminal domain"/>
    <property type="match status" value="1"/>
</dbReference>
<dbReference type="GO" id="GO:0015631">
    <property type="term" value="F:tubulin binding"/>
    <property type="evidence" value="ECO:0007669"/>
    <property type="project" value="InterPro"/>
</dbReference>
<organism evidence="8 9">
    <name type="scientific">Steccherinum ochraceum</name>
    <dbReference type="NCBI Taxonomy" id="92696"/>
    <lineage>
        <taxon>Eukaryota</taxon>
        <taxon>Fungi</taxon>
        <taxon>Dikarya</taxon>
        <taxon>Basidiomycota</taxon>
        <taxon>Agaricomycotina</taxon>
        <taxon>Agaricomycetes</taxon>
        <taxon>Polyporales</taxon>
        <taxon>Steccherinaceae</taxon>
        <taxon>Steccherinum</taxon>
    </lineage>
</organism>
<evidence type="ECO:0000313" key="9">
    <source>
        <dbReference type="Proteomes" id="UP000292702"/>
    </source>
</evidence>
<dbReference type="OrthoDB" id="194775at2759"/>
<feature type="domain" description="C-CAP/cofactor C-like" evidence="7">
    <location>
        <begin position="119"/>
        <end position="277"/>
    </location>
</feature>
<evidence type="ECO:0000256" key="2">
    <source>
        <dbReference type="ARBA" id="ARBA00008848"/>
    </source>
</evidence>
<dbReference type="PROSITE" id="PS51329">
    <property type="entry name" value="C_CAP_COFACTOR_C"/>
    <property type="match status" value="1"/>
</dbReference>
<dbReference type="EMBL" id="RWJN01000287">
    <property type="protein sequence ID" value="TCD63589.1"/>
    <property type="molecule type" value="Genomic_DNA"/>
</dbReference>
<keyword evidence="4" id="KW-0007">Acetylation</keyword>
<evidence type="ECO:0000256" key="1">
    <source>
        <dbReference type="ARBA" id="ARBA00004496"/>
    </source>
</evidence>
<evidence type="ECO:0000259" key="7">
    <source>
        <dbReference type="PROSITE" id="PS51329"/>
    </source>
</evidence>
<evidence type="ECO:0000256" key="5">
    <source>
        <dbReference type="ARBA" id="ARBA00026055"/>
    </source>
</evidence>
<feature type="region of interest" description="Disordered" evidence="6">
    <location>
        <begin position="95"/>
        <end position="132"/>
    </location>
</feature>
<dbReference type="PANTHER" id="PTHR15139">
    <property type="entry name" value="TUBULIN FOLDING COFACTOR C"/>
    <property type="match status" value="1"/>
</dbReference>
<comment type="subcellular location">
    <subcellularLocation>
        <location evidence="1">Cytoplasm</location>
    </subcellularLocation>
</comment>
<keyword evidence="3" id="KW-0963">Cytoplasm</keyword>
<dbReference type="GO" id="GO:0007021">
    <property type="term" value="P:tubulin complex assembly"/>
    <property type="evidence" value="ECO:0007669"/>
    <property type="project" value="TreeGrafter"/>
</dbReference>
<dbReference type="InterPro" id="IPR027684">
    <property type="entry name" value="TBCC"/>
</dbReference>
<evidence type="ECO:0000313" key="8">
    <source>
        <dbReference type="EMBL" id="TCD63589.1"/>
    </source>
</evidence>
<name>A0A4R0RFV4_9APHY</name>
<feature type="compositionally biased region" description="Low complexity" evidence="6">
    <location>
        <begin position="118"/>
        <end position="132"/>
    </location>
</feature>
<accession>A0A4R0RFV4</accession>
<dbReference type="GO" id="GO:0005737">
    <property type="term" value="C:cytoplasm"/>
    <property type="evidence" value="ECO:0007669"/>
    <property type="project" value="UniProtKB-SubCell"/>
</dbReference>
<dbReference type="AlphaFoldDB" id="A0A4R0RFV4"/>
<dbReference type="InterPro" id="IPR016098">
    <property type="entry name" value="CAP/MinC_C"/>
</dbReference>
<reference evidence="8 9" key="1">
    <citation type="submission" date="2018-11" db="EMBL/GenBank/DDBJ databases">
        <title>Genome assembly of Steccherinum ochraceum LE-BIN_3174, the white-rot fungus of the Steccherinaceae family (The Residual Polyporoid clade, Polyporales, Basidiomycota).</title>
        <authorList>
            <person name="Fedorova T.V."/>
            <person name="Glazunova O.A."/>
            <person name="Landesman E.O."/>
            <person name="Moiseenko K.V."/>
            <person name="Psurtseva N.V."/>
            <person name="Savinova O.S."/>
            <person name="Shakhova N.V."/>
            <person name="Tyazhelova T.V."/>
            <person name="Vasina D.V."/>
        </authorList>
    </citation>
    <scope>NUCLEOTIDE SEQUENCE [LARGE SCALE GENOMIC DNA]</scope>
    <source>
        <strain evidence="8 9">LE-BIN_3174</strain>
    </source>
</reference>
<dbReference type="Pfam" id="PF07986">
    <property type="entry name" value="TBCC"/>
    <property type="match status" value="1"/>
</dbReference>
<dbReference type="InterPro" id="IPR031925">
    <property type="entry name" value="TBCC_N"/>
</dbReference>
<proteinExistence type="inferred from homology"/>
<dbReference type="STRING" id="92696.A0A4R0RFV4"/>
<dbReference type="Proteomes" id="UP000292702">
    <property type="component" value="Unassembled WGS sequence"/>
</dbReference>
<evidence type="ECO:0000256" key="4">
    <source>
        <dbReference type="ARBA" id="ARBA00022990"/>
    </source>
</evidence>
<comment type="subunit">
    <text evidence="5">Supercomplex made of cofactors A to E. Cofactors A and D function by capturing and stabilizing tubulin in a quasi-native conformation. Cofactor E binds to the cofactor D-tubulin complex; interaction with cofactor C then causes the release of tubulin polypeptides that are committed to the native state.</text>
</comment>
<evidence type="ECO:0000256" key="6">
    <source>
        <dbReference type="SAM" id="MobiDB-lite"/>
    </source>
</evidence>
<comment type="similarity">
    <text evidence="2">Belongs to the TBCC family.</text>
</comment>
<comment type="caution">
    <text evidence="8">The sequence shown here is derived from an EMBL/GenBank/DDBJ whole genome shotgun (WGS) entry which is preliminary data.</text>
</comment>
<evidence type="ECO:0000256" key="3">
    <source>
        <dbReference type="ARBA" id="ARBA00022490"/>
    </source>
</evidence>